<name>A0A6G8Q8D3_9ACTN</name>
<dbReference type="NCBIfam" id="TIGR01460">
    <property type="entry name" value="HAD-SF-IIA"/>
    <property type="match status" value="1"/>
</dbReference>
<dbReference type="GO" id="GO:0005737">
    <property type="term" value="C:cytoplasm"/>
    <property type="evidence" value="ECO:0007669"/>
    <property type="project" value="TreeGrafter"/>
</dbReference>
<dbReference type="KEGG" id="rub:GBA63_08865"/>
<dbReference type="EMBL" id="CP045119">
    <property type="protein sequence ID" value="QIN82745.1"/>
    <property type="molecule type" value="Genomic_DNA"/>
</dbReference>
<evidence type="ECO:0000256" key="2">
    <source>
        <dbReference type="ARBA" id="ARBA00007958"/>
    </source>
</evidence>
<dbReference type="SUPFAM" id="SSF56784">
    <property type="entry name" value="HAD-like"/>
    <property type="match status" value="1"/>
</dbReference>
<evidence type="ECO:0000256" key="1">
    <source>
        <dbReference type="ARBA" id="ARBA00001946"/>
    </source>
</evidence>
<dbReference type="Proteomes" id="UP000501452">
    <property type="component" value="Chromosome"/>
</dbReference>
<protein>
    <recommendedName>
        <fullName evidence="5">Haloacid dehalogenase-like hydrolase domain-containing protein 2</fullName>
    </recommendedName>
</protein>
<proteinExistence type="inferred from homology"/>
<dbReference type="InterPro" id="IPR006355">
    <property type="entry name" value="LHPP/HDHD2"/>
</dbReference>
<dbReference type="InterPro" id="IPR023214">
    <property type="entry name" value="HAD_sf"/>
</dbReference>
<dbReference type="Pfam" id="PF13344">
    <property type="entry name" value="Hydrolase_6"/>
    <property type="match status" value="1"/>
</dbReference>
<keyword evidence="3" id="KW-0479">Metal-binding</keyword>
<dbReference type="GO" id="GO:0046872">
    <property type="term" value="F:metal ion binding"/>
    <property type="evidence" value="ECO:0007669"/>
    <property type="project" value="UniProtKB-KW"/>
</dbReference>
<sequence length="249" mass="26562">MRVKGFMLDLDGTLYVGAEPVPGAREAVTELKAAGLVLRYVTNTTRKPRRAVAENMRDLGFEVDGAEILTPATAAADFIGARSCLPLVDDSLLEDLPDMTTSSDCPDYVLIGDLGEGFTYARLDAAFRCLMEGAELIALQKNRYWRTGTGLSLDAGPFVAALEYASGKRATVLGKPQAEFFRLALEDMNLQAAEVAMVGDDPESDVAGAKMAGLWGVQVRTGKWTPDVEAGRADLTLDSVAELPAAIGL</sequence>
<comment type="similarity">
    <text evidence="2">Belongs to the HAD-like hydrolase superfamily.</text>
</comment>
<evidence type="ECO:0000313" key="7">
    <source>
        <dbReference type="Proteomes" id="UP000501452"/>
    </source>
</evidence>
<dbReference type="PANTHER" id="PTHR19288:SF46">
    <property type="entry name" value="HALOACID DEHALOGENASE-LIKE HYDROLASE DOMAIN-CONTAINING PROTEIN 2"/>
    <property type="match status" value="1"/>
</dbReference>
<organism evidence="6 7">
    <name type="scientific">Rubrobacter tropicus</name>
    <dbReference type="NCBI Taxonomy" id="2653851"/>
    <lineage>
        <taxon>Bacteria</taxon>
        <taxon>Bacillati</taxon>
        <taxon>Actinomycetota</taxon>
        <taxon>Rubrobacteria</taxon>
        <taxon>Rubrobacterales</taxon>
        <taxon>Rubrobacteraceae</taxon>
        <taxon>Rubrobacter</taxon>
    </lineage>
</organism>
<evidence type="ECO:0000256" key="5">
    <source>
        <dbReference type="ARBA" id="ARBA00039666"/>
    </source>
</evidence>
<evidence type="ECO:0000256" key="3">
    <source>
        <dbReference type="ARBA" id="ARBA00022723"/>
    </source>
</evidence>
<evidence type="ECO:0000313" key="6">
    <source>
        <dbReference type="EMBL" id="QIN82745.1"/>
    </source>
</evidence>
<dbReference type="InterPro" id="IPR006357">
    <property type="entry name" value="HAD-SF_hydro_IIA"/>
</dbReference>
<dbReference type="Pfam" id="PF13242">
    <property type="entry name" value="Hydrolase_like"/>
    <property type="match status" value="1"/>
</dbReference>
<evidence type="ECO:0000256" key="4">
    <source>
        <dbReference type="ARBA" id="ARBA00022842"/>
    </source>
</evidence>
<dbReference type="InterPro" id="IPR036412">
    <property type="entry name" value="HAD-like_sf"/>
</dbReference>
<reference evidence="6 7" key="1">
    <citation type="submission" date="2019-10" db="EMBL/GenBank/DDBJ databases">
        <title>Rubrobacter sp nov SCSIO 52090 isolated from a deep-sea sediment in the South China Sea.</title>
        <authorList>
            <person name="Chen R.W."/>
        </authorList>
    </citation>
    <scope>NUCLEOTIDE SEQUENCE [LARGE SCALE GENOMIC DNA]</scope>
    <source>
        <strain evidence="6 7">SCSIO 52909</strain>
    </source>
</reference>
<keyword evidence="4" id="KW-0460">Magnesium</keyword>
<dbReference type="GO" id="GO:0016791">
    <property type="term" value="F:phosphatase activity"/>
    <property type="evidence" value="ECO:0007669"/>
    <property type="project" value="InterPro"/>
</dbReference>
<dbReference type="PANTHER" id="PTHR19288">
    <property type="entry name" value="4-NITROPHENYLPHOSPHATASE-RELATED"/>
    <property type="match status" value="1"/>
</dbReference>
<dbReference type="Gene3D" id="3.40.50.1000">
    <property type="entry name" value="HAD superfamily/HAD-like"/>
    <property type="match status" value="2"/>
</dbReference>
<keyword evidence="6" id="KW-0378">Hydrolase</keyword>
<dbReference type="NCBIfam" id="TIGR01549">
    <property type="entry name" value="HAD-SF-IA-v1"/>
    <property type="match status" value="1"/>
</dbReference>
<dbReference type="AlphaFoldDB" id="A0A6G8Q8D3"/>
<comment type="cofactor">
    <cofactor evidence="1">
        <name>Mg(2+)</name>
        <dbReference type="ChEBI" id="CHEBI:18420"/>
    </cofactor>
</comment>
<dbReference type="InterPro" id="IPR006439">
    <property type="entry name" value="HAD-SF_hydro_IA"/>
</dbReference>
<dbReference type="NCBIfam" id="TIGR01458">
    <property type="entry name" value="HAD-SF-IIA-hyp3"/>
    <property type="match status" value="1"/>
</dbReference>
<keyword evidence="7" id="KW-1185">Reference proteome</keyword>
<gene>
    <name evidence="6" type="ORF">GBA63_08865</name>
</gene>
<accession>A0A6G8Q8D3</accession>